<evidence type="ECO:0000256" key="6">
    <source>
        <dbReference type="SAM" id="MobiDB-lite"/>
    </source>
</evidence>
<sequence>MDVVALKLTTISGHRSSIDISAMDPVRDHEPAIRLRTRKSLATMTEESTLAMDPVHTSTDMSPSTFTRDRSGPTKASIDKENTSMAEHDRKSGGSQEPRVVPPAPKYLSGASLVVVITCVVVVAWLMFLDSSIIVTAIPAITDEFHSLKDIGWYGSAYHVANAAFQPLTGRIYRYFSSKWSFFAFLVLFEIGSLICGAAPSSVILIVGRVVAGIGSAGIMSGGLTIVAGAVPLERRPALMGLVIGLANSGSVFGPVLGGVITQFSTWRWTFYINLPVGGMALIFLAWCDIPDQVPKPSPMTVLPQLHTYLDFVGFVLCAGAAVMFLIALELGGNELPFNSPTVIGMFCGSAGALGAFLSWNYHKGDDGLIPPSMVRKRPVWSAAATTFTLVGSAMIQIYLLPLYFQTVQGASPAQSGVNVLPSILSQLVFAYGGGLLVGKLGCYLPWAVGGTAMTIIAGGLFTTLTPTTSVAKWVGFQILTGAGRGVVLQLPSIAVQANLPPEQISMGMSFVTFSQFMGSAVALSTGNAIFVGALKQDLPRYSPNVDVAAVLGAGATGFRTVVSENELSGVLEAYVSSINKEFYLSLGFAIASFGFAWGMGWKDVRPPKQPGQA</sequence>
<protein>
    <submittedName>
        <fullName evidence="9">Efflux pump mlcE</fullName>
    </submittedName>
</protein>
<keyword evidence="4 7" id="KW-1133">Transmembrane helix</keyword>
<feature type="transmembrane region" description="Helical" evidence="7">
    <location>
        <begin position="269"/>
        <end position="288"/>
    </location>
</feature>
<feature type="transmembrane region" description="Helical" evidence="7">
    <location>
        <begin position="341"/>
        <end position="360"/>
    </location>
</feature>
<comment type="subcellular location">
    <subcellularLocation>
        <location evidence="1">Membrane</location>
        <topology evidence="1">Multi-pass membrane protein</topology>
    </subcellularLocation>
</comment>
<dbReference type="PANTHER" id="PTHR23501">
    <property type="entry name" value="MAJOR FACILITATOR SUPERFAMILY"/>
    <property type="match status" value="1"/>
</dbReference>
<evidence type="ECO:0000313" key="9">
    <source>
        <dbReference type="EMBL" id="TID04353.1"/>
    </source>
</evidence>
<dbReference type="Proteomes" id="UP000305883">
    <property type="component" value="Unassembled WGS sequence"/>
</dbReference>
<evidence type="ECO:0000313" key="10">
    <source>
        <dbReference type="Proteomes" id="UP000305883"/>
    </source>
</evidence>
<dbReference type="PANTHER" id="PTHR23501:SF193">
    <property type="entry name" value="MULTIDRUG TRANSPORTER, PUTATIVE (AFU_ORTHOLOGUE AFUA_8G00940)-RELATED"/>
    <property type="match status" value="1"/>
</dbReference>
<feature type="transmembrane region" description="Helical" evidence="7">
    <location>
        <begin position="180"/>
        <end position="200"/>
    </location>
</feature>
<evidence type="ECO:0000259" key="8">
    <source>
        <dbReference type="PROSITE" id="PS50850"/>
    </source>
</evidence>
<dbReference type="GO" id="GO:0005886">
    <property type="term" value="C:plasma membrane"/>
    <property type="evidence" value="ECO:0007669"/>
    <property type="project" value="TreeGrafter"/>
</dbReference>
<dbReference type="AlphaFoldDB" id="A0A4T0WE14"/>
<feature type="compositionally biased region" description="Basic and acidic residues" evidence="6">
    <location>
        <begin position="67"/>
        <end position="92"/>
    </location>
</feature>
<name>A0A4T0WE14_9PEZI</name>
<dbReference type="EMBL" id="MWPZ01000002">
    <property type="protein sequence ID" value="TID04353.1"/>
    <property type="molecule type" value="Genomic_DNA"/>
</dbReference>
<feature type="transmembrane region" description="Helical" evidence="7">
    <location>
        <begin position="511"/>
        <end position="534"/>
    </location>
</feature>
<organism evidence="9 10">
    <name type="scientific">Colletotrichum higginsianum</name>
    <dbReference type="NCBI Taxonomy" id="80884"/>
    <lineage>
        <taxon>Eukaryota</taxon>
        <taxon>Fungi</taxon>
        <taxon>Dikarya</taxon>
        <taxon>Ascomycota</taxon>
        <taxon>Pezizomycotina</taxon>
        <taxon>Sordariomycetes</taxon>
        <taxon>Hypocreomycetidae</taxon>
        <taxon>Glomerellales</taxon>
        <taxon>Glomerellaceae</taxon>
        <taxon>Colletotrichum</taxon>
        <taxon>Colletotrichum destructivum species complex</taxon>
    </lineage>
</organism>
<dbReference type="Pfam" id="PF07690">
    <property type="entry name" value="MFS_1"/>
    <property type="match status" value="1"/>
</dbReference>
<comment type="similarity">
    <text evidence="2">Belongs to the major facilitator superfamily. TCR/Tet family.</text>
</comment>
<evidence type="ECO:0000256" key="3">
    <source>
        <dbReference type="ARBA" id="ARBA00022692"/>
    </source>
</evidence>
<feature type="transmembrane region" description="Helical" evidence="7">
    <location>
        <begin position="107"/>
        <end position="129"/>
    </location>
</feature>
<dbReference type="InterPro" id="IPR036259">
    <property type="entry name" value="MFS_trans_sf"/>
</dbReference>
<feature type="transmembrane region" description="Helical" evidence="7">
    <location>
        <begin position="309"/>
        <end position="329"/>
    </location>
</feature>
<feature type="transmembrane region" description="Helical" evidence="7">
    <location>
        <begin position="583"/>
        <end position="602"/>
    </location>
</feature>
<dbReference type="PROSITE" id="PS50850">
    <property type="entry name" value="MFS"/>
    <property type="match status" value="1"/>
</dbReference>
<keyword evidence="3 7" id="KW-0812">Transmembrane</keyword>
<feature type="domain" description="Major facilitator superfamily (MFS) profile" evidence="8">
    <location>
        <begin position="116"/>
        <end position="567"/>
    </location>
</feature>
<dbReference type="InterPro" id="IPR020846">
    <property type="entry name" value="MFS_dom"/>
</dbReference>
<dbReference type="Gene3D" id="1.20.1720.10">
    <property type="entry name" value="Multidrug resistance protein D"/>
    <property type="match status" value="1"/>
</dbReference>
<feature type="region of interest" description="Disordered" evidence="6">
    <location>
        <begin position="52"/>
        <end position="101"/>
    </location>
</feature>
<keyword evidence="5 7" id="KW-0472">Membrane</keyword>
<feature type="transmembrane region" description="Helical" evidence="7">
    <location>
        <begin position="420"/>
        <end position="438"/>
    </location>
</feature>
<dbReference type="GO" id="GO:0022857">
    <property type="term" value="F:transmembrane transporter activity"/>
    <property type="evidence" value="ECO:0007669"/>
    <property type="project" value="InterPro"/>
</dbReference>
<feature type="transmembrane region" description="Helical" evidence="7">
    <location>
        <begin position="380"/>
        <end position="400"/>
    </location>
</feature>
<evidence type="ECO:0000256" key="7">
    <source>
        <dbReference type="SAM" id="Phobius"/>
    </source>
</evidence>
<evidence type="ECO:0000256" key="4">
    <source>
        <dbReference type="ARBA" id="ARBA00022989"/>
    </source>
</evidence>
<dbReference type="SUPFAM" id="SSF103473">
    <property type="entry name" value="MFS general substrate transporter"/>
    <property type="match status" value="1"/>
</dbReference>
<dbReference type="InterPro" id="IPR011701">
    <property type="entry name" value="MFS"/>
</dbReference>
<reference evidence="9 10" key="1">
    <citation type="journal article" date="2019" name="Genome Biol. Evol.">
        <title>Genomic Plasticity Mediated by Transposable Elements in the Plant Pathogenic Fungus Colletotrichum higginsianum.</title>
        <authorList>
            <person name="Tsushima A."/>
            <person name="Gan P."/>
            <person name="Kumakura N."/>
            <person name="Narusaka M."/>
            <person name="Takano Y."/>
            <person name="Narusaka Y."/>
            <person name="Shirasu K."/>
        </authorList>
    </citation>
    <scope>NUCLEOTIDE SEQUENCE [LARGE SCALE GENOMIC DNA]</scope>
    <source>
        <strain evidence="9 10">MAFF305635-RFP</strain>
    </source>
</reference>
<evidence type="ECO:0000256" key="5">
    <source>
        <dbReference type="ARBA" id="ARBA00023136"/>
    </source>
</evidence>
<evidence type="ECO:0000256" key="1">
    <source>
        <dbReference type="ARBA" id="ARBA00004141"/>
    </source>
</evidence>
<dbReference type="CDD" id="cd17502">
    <property type="entry name" value="MFS_Azr1_MDR_like"/>
    <property type="match status" value="1"/>
</dbReference>
<feature type="transmembrane region" description="Helical" evidence="7">
    <location>
        <begin position="445"/>
        <end position="465"/>
    </location>
</feature>
<feature type="transmembrane region" description="Helical" evidence="7">
    <location>
        <begin position="238"/>
        <end position="257"/>
    </location>
</feature>
<feature type="compositionally biased region" description="Polar residues" evidence="6">
    <location>
        <begin position="56"/>
        <end position="66"/>
    </location>
</feature>
<dbReference type="Gene3D" id="1.20.1250.20">
    <property type="entry name" value="MFS general substrate transporter like domains"/>
    <property type="match status" value="1"/>
</dbReference>
<proteinExistence type="inferred from homology"/>
<evidence type="ECO:0000256" key="2">
    <source>
        <dbReference type="ARBA" id="ARBA00007520"/>
    </source>
</evidence>
<accession>A0A4T0WE14</accession>
<dbReference type="OrthoDB" id="10021397at2759"/>
<comment type="caution">
    <text evidence="9">The sequence shown here is derived from an EMBL/GenBank/DDBJ whole genome shotgun (WGS) entry which is preliminary data.</text>
</comment>
<gene>
    <name evidence="9" type="ORF">CH35J_001817</name>
</gene>
<feature type="transmembrane region" description="Helical" evidence="7">
    <location>
        <begin position="206"/>
        <end position="231"/>
    </location>
</feature>